<keyword evidence="4 10" id="KW-1133">Transmembrane helix</keyword>
<name>G0V1F6_TRYCI</name>
<comment type="subcellular location">
    <subcellularLocation>
        <location evidence="1">Endomembrane system</location>
        <topology evidence="1">Multi-pass membrane protein</topology>
    </subcellularLocation>
</comment>
<evidence type="ECO:0000256" key="2">
    <source>
        <dbReference type="ARBA" id="ARBA00022679"/>
    </source>
</evidence>
<evidence type="ECO:0000256" key="8">
    <source>
        <dbReference type="ARBA" id="ARBA00023315"/>
    </source>
</evidence>
<gene>
    <name evidence="12" type="ORF">TCIL3000_11_9420</name>
</gene>
<dbReference type="GO" id="GO:0019706">
    <property type="term" value="F:protein-cysteine S-palmitoyltransferase activity"/>
    <property type="evidence" value="ECO:0007669"/>
    <property type="project" value="UniProtKB-EC"/>
</dbReference>
<feature type="transmembrane region" description="Helical" evidence="10">
    <location>
        <begin position="375"/>
        <end position="408"/>
    </location>
</feature>
<evidence type="ECO:0000313" key="12">
    <source>
        <dbReference type="EMBL" id="CCC95477.1"/>
    </source>
</evidence>
<proteinExistence type="inferred from homology"/>
<evidence type="ECO:0000256" key="4">
    <source>
        <dbReference type="ARBA" id="ARBA00022989"/>
    </source>
</evidence>
<keyword evidence="3 10" id="KW-0812">Transmembrane</keyword>
<sequence length="468" mass="51372">MSEFRLPVVGRPYCVLCPECHNVVSFNCTSTNVYGIRCYLCHTFIDLRNPSVPLPHGDDGIVSQNAFAGVRGSAVRYSVEVEESNGSSATAQVAVLMDSFAKERDVLMPKALGSEVSEVFSARRIQAFADKYWFLHPLVHGIEYIFFGSHPVAKIGNVSIFRPWLPVIGSFNVPVVKTTTSYAVVLSLLIVTMGGLTYYAYILGDQRLSFNMEVVIFLCLLFCISLWRVAYSDPGYVRPAYLSASGPFTADPPLREAEEGQRGRESLWEVVDGERVERRWCATCEIYRPLRAAHCYFCGLCVDEQDHHCGVIGVCIGRRNIGAFLLVVLTGVVVAGATEMTVVMAVYGCVFDGAVRAAGTDRRDKKNCEALGVQFYAFAIFCLIAGAIFFIANIVLFVSTVSGVLMGITTRENLKGIYANGRNPFDKGPLQNLRLFLTRGKPSSIINNELVAACADQAKKGDTTAFVI</sequence>
<dbReference type="PANTHER" id="PTHR22883:SF43">
    <property type="entry name" value="PALMITOYLTRANSFERASE APP"/>
    <property type="match status" value="1"/>
</dbReference>
<evidence type="ECO:0000256" key="10">
    <source>
        <dbReference type="RuleBase" id="RU079119"/>
    </source>
</evidence>
<dbReference type="PROSITE" id="PS50216">
    <property type="entry name" value="DHHC"/>
    <property type="match status" value="1"/>
</dbReference>
<keyword evidence="7" id="KW-0449">Lipoprotein</keyword>
<evidence type="ECO:0000256" key="6">
    <source>
        <dbReference type="ARBA" id="ARBA00023139"/>
    </source>
</evidence>
<reference evidence="12" key="1">
    <citation type="journal article" date="2012" name="Proc. Natl. Acad. Sci. U.S.A.">
        <title>Antigenic diversity is generated by distinct evolutionary mechanisms in African trypanosome species.</title>
        <authorList>
            <person name="Jackson A.P."/>
            <person name="Berry A."/>
            <person name="Aslett M."/>
            <person name="Allison H.C."/>
            <person name="Burton P."/>
            <person name="Vavrova-Anderson J."/>
            <person name="Brown R."/>
            <person name="Browne H."/>
            <person name="Corton N."/>
            <person name="Hauser H."/>
            <person name="Gamble J."/>
            <person name="Gilderthorp R."/>
            <person name="Marcello L."/>
            <person name="McQuillan J."/>
            <person name="Otto T.D."/>
            <person name="Quail M.A."/>
            <person name="Sanders M.J."/>
            <person name="van Tonder A."/>
            <person name="Ginger M.L."/>
            <person name="Field M.C."/>
            <person name="Barry J.D."/>
            <person name="Hertz-Fowler C."/>
            <person name="Berriman M."/>
        </authorList>
    </citation>
    <scope>NUCLEOTIDE SEQUENCE</scope>
    <source>
        <strain evidence="12">IL3000</strain>
    </source>
</reference>
<dbReference type="InterPro" id="IPR001594">
    <property type="entry name" value="Palmitoyltrfase_DHHC"/>
</dbReference>
<protein>
    <recommendedName>
        <fullName evidence="10">Palmitoyltransferase</fullName>
        <ecNumber evidence="10">2.3.1.225</ecNumber>
    </recommendedName>
</protein>
<comment type="catalytic activity">
    <reaction evidence="9 10">
        <text>L-cysteinyl-[protein] + hexadecanoyl-CoA = S-hexadecanoyl-L-cysteinyl-[protein] + CoA</text>
        <dbReference type="Rhea" id="RHEA:36683"/>
        <dbReference type="Rhea" id="RHEA-COMP:10131"/>
        <dbReference type="Rhea" id="RHEA-COMP:11032"/>
        <dbReference type="ChEBI" id="CHEBI:29950"/>
        <dbReference type="ChEBI" id="CHEBI:57287"/>
        <dbReference type="ChEBI" id="CHEBI:57379"/>
        <dbReference type="ChEBI" id="CHEBI:74151"/>
        <dbReference type="EC" id="2.3.1.225"/>
    </reaction>
</comment>
<dbReference type="GO" id="GO:0005794">
    <property type="term" value="C:Golgi apparatus"/>
    <property type="evidence" value="ECO:0007669"/>
    <property type="project" value="TreeGrafter"/>
</dbReference>
<feature type="transmembrane region" description="Helical" evidence="10">
    <location>
        <begin position="323"/>
        <end position="347"/>
    </location>
</feature>
<feature type="transmembrane region" description="Helical" evidence="10">
    <location>
        <begin position="182"/>
        <end position="202"/>
    </location>
</feature>
<evidence type="ECO:0000256" key="7">
    <source>
        <dbReference type="ARBA" id="ARBA00023288"/>
    </source>
</evidence>
<keyword evidence="6" id="KW-0564">Palmitate</keyword>
<comment type="similarity">
    <text evidence="10">Belongs to the DHHC palmitoyltransferase family.</text>
</comment>
<comment type="domain">
    <text evidence="10">The DHHC domain is required for palmitoyltransferase activity.</text>
</comment>
<dbReference type="PANTHER" id="PTHR22883">
    <property type="entry name" value="ZINC FINGER DHHC DOMAIN CONTAINING PROTEIN"/>
    <property type="match status" value="1"/>
</dbReference>
<dbReference type="Pfam" id="PF01529">
    <property type="entry name" value="DHHC"/>
    <property type="match status" value="1"/>
</dbReference>
<keyword evidence="5 10" id="KW-0472">Membrane</keyword>
<evidence type="ECO:0000256" key="1">
    <source>
        <dbReference type="ARBA" id="ARBA00004127"/>
    </source>
</evidence>
<dbReference type="EC" id="2.3.1.225" evidence="10"/>
<feature type="transmembrane region" description="Helical" evidence="10">
    <location>
        <begin position="214"/>
        <end position="231"/>
    </location>
</feature>
<dbReference type="InterPro" id="IPR039859">
    <property type="entry name" value="PFA4/ZDH16/20/ERF2-like"/>
</dbReference>
<feature type="domain" description="Palmitoyltransferase DHHC" evidence="11">
    <location>
        <begin position="277"/>
        <end position="415"/>
    </location>
</feature>
<keyword evidence="8 10" id="KW-0012">Acyltransferase</keyword>
<dbReference type="GO" id="GO:0005783">
    <property type="term" value="C:endoplasmic reticulum"/>
    <property type="evidence" value="ECO:0007669"/>
    <property type="project" value="TreeGrafter"/>
</dbReference>
<evidence type="ECO:0000256" key="9">
    <source>
        <dbReference type="ARBA" id="ARBA00048048"/>
    </source>
</evidence>
<accession>G0V1F6</accession>
<keyword evidence="2 10" id="KW-0808">Transferase</keyword>
<evidence type="ECO:0000256" key="3">
    <source>
        <dbReference type="ARBA" id="ARBA00022692"/>
    </source>
</evidence>
<evidence type="ECO:0000256" key="5">
    <source>
        <dbReference type="ARBA" id="ARBA00023136"/>
    </source>
</evidence>
<organism evidence="12">
    <name type="scientific">Trypanosoma congolense (strain IL3000)</name>
    <dbReference type="NCBI Taxonomy" id="1068625"/>
    <lineage>
        <taxon>Eukaryota</taxon>
        <taxon>Discoba</taxon>
        <taxon>Euglenozoa</taxon>
        <taxon>Kinetoplastea</taxon>
        <taxon>Metakinetoplastina</taxon>
        <taxon>Trypanosomatida</taxon>
        <taxon>Trypanosomatidae</taxon>
        <taxon>Trypanosoma</taxon>
        <taxon>Nannomonas</taxon>
    </lineage>
</organism>
<dbReference type="AlphaFoldDB" id="G0V1F6"/>
<evidence type="ECO:0000259" key="11">
    <source>
        <dbReference type="Pfam" id="PF01529"/>
    </source>
</evidence>
<dbReference type="GO" id="GO:0006612">
    <property type="term" value="P:protein targeting to membrane"/>
    <property type="evidence" value="ECO:0007669"/>
    <property type="project" value="TreeGrafter"/>
</dbReference>
<dbReference type="VEuPathDB" id="TriTrypDB:TcIL3000.11.9420"/>
<dbReference type="EMBL" id="HE575324">
    <property type="protein sequence ID" value="CCC95477.1"/>
    <property type="molecule type" value="Genomic_DNA"/>
</dbReference>